<proteinExistence type="predicted"/>
<accession>A0A0D2MPN1</accession>
<dbReference type="AlphaFoldDB" id="A0A0D2MPN1"/>
<evidence type="ECO:0000256" key="1">
    <source>
        <dbReference type="SAM" id="MobiDB-lite"/>
    </source>
</evidence>
<dbReference type="EMBL" id="KN817530">
    <property type="protein sequence ID" value="KJA25908.1"/>
    <property type="molecule type" value="Genomic_DNA"/>
</dbReference>
<dbReference type="Proteomes" id="UP000054270">
    <property type="component" value="Unassembled WGS sequence"/>
</dbReference>
<organism evidence="2 3">
    <name type="scientific">Hypholoma sublateritium (strain FD-334 SS-4)</name>
    <dbReference type="NCBI Taxonomy" id="945553"/>
    <lineage>
        <taxon>Eukaryota</taxon>
        <taxon>Fungi</taxon>
        <taxon>Dikarya</taxon>
        <taxon>Basidiomycota</taxon>
        <taxon>Agaricomycotina</taxon>
        <taxon>Agaricomycetes</taxon>
        <taxon>Agaricomycetidae</taxon>
        <taxon>Agaricales</taxon>
        <taxon>Agaricineae</taxon>
        <taxon>Strophariaceae</taxon>
        <taxon>Hypholoma</taxon>
    </lineage>
</organism>
<keyword evidence="3" id="KW-1185">Reference proteome</keyword>
<gene>
    <name evidence="2" type="ORF">HYPSUDRAFT_199589</name>
</gene>
<dbReference type="OrthoDB" id="3068859at2759"/>
<reference evidence="3" key="1">
    <citation type="submission" date="2014-04" db="EMBL/GenBank/DDBJ databases">
        <title>Evolutionary Origins and Diversification of the Mycorrhizal Mutualists.</title>
        <authorList>
            <consortium name="DOE Joint Genome Institute"/>
            <consortium name="Mycorrhizal Genomics Consortium"/>
            <person name="Kohler A."/>
            <person name="Kuo A."/>
            <person name="Nagy L.G."/>
            <person name="Floudas D."/>
            <person name="Copeland A."/>
            <person name="Barry K.W."/>
            <person name="Cichocki N."/>
            <person name="Veneault-Fourrey C."/>
            <person name="LaButti K."/>
            <person name="Lindquist E.A."/>
            <person name="Lipzen A."/>
            <person name="Lundell T."/>
            <person name="Morin E."/>
            <person name="Murat C."/>
            <person name="Riley R."/>
            <person name="Ohm R."/>
            <person name="Sun H."/>
            <person name="Tunlid A."/>
            <person name="Henrissat B."/>
            <person name="Grigoriev I.V."/>
            <person name="Hibbett D.S."/>
            <person name="Martin F."/>
        </authorList>
    </citation>
    <scope>NUCLEOTIDE SEQUENCE [LARGE SCALE GENOMIC DNA]</scope>
    <source>
        <strain evidence="3">FD-334 SS-4</strain>
    </source>
</reference>
<feature type="compositionally biased region" description="Acidic residues" evidence="1">
    <location>
        <begin position="78"/>
        <end position="102"/>
    </location>
</feature>
<sequence>MTGGTIIFVDRDMFMRYLGYGIGHKDQTKCIAPSDEAGDQDDLENDDLDLQNIARIARNQVVQPILDVANGGAINSTEDSEDDLDADSDTELDDEYDLDGHF</sequence>
<feature type="region of interest" description="Disordered" evidence="1">
    <location>
        <begin position="72"/>
        <end position="102"/>
    </location>
</feature>
<name>A0A0D2MPN1_HYPSF</name>
<evidence type="ECO:0000313" key="3">
    <source>
        <dbReference type="Proteomes" id="UP000054270"/>
    </source>
</evidence>
<protein>
    <submittedName>
        <fullName evidence="2">Uncharacterized protein</fullName>
    </submittedName>
</protein>
<evidence type="ECO:0000313" key="2">
    <source>
        <dbReference type="EMBL" id="KJA25908.1"/>
    </source>
</evidence>